<dbReference type="RefSeq" id="WP_213495198.1">
    <property type="nucleotide sequence ID" value="NZ_CP074694.1"/>
</dbReference>
<organism evidence="1 2">
    <name type="scientific">Telmatocola sphagniphila</name>
    <dbReference type="NCBI Taxonomy" id="1123043"/>
    <lineage>
        <taxon>Bacteria</taxon>
        <taxon>Pseudomonadati</taxon>
        <taxon>Planctomycetota</taxon>
        <taxon>Planctomycetia</taxon>
        <taxon>Gemmatales</taxon>
        <taxon>Gemmataceae</taxon>
    </lineage>
</organism>
<evidence type="ECO:0000313" key="2">
    <source>
        <dbReference type="Proteomes" id="UP000676194"/>
    </source>
</evidence>
<gene>
    <name evidence="1" type="ORF">KIH39_21090</name>
</gene>
<sequence>MPGFLIFLTAFIALITICEHRSRAKFREKFPPISDEEFMANCRPGTNPEIALKVRRMISESLAVDYERVYPSSRFVEDLGAN</sequence>
<dbReference type="AlphaFoldDB" id="A0A8E6B3Q9"/>
<dbReference type="EMBL" id="CP074694">
    <property type="protein sequence ID" value="QVL31317.1"/>
    <property type="molecule type" value="Genomic_DNA"/>
</dbReference>
<name>A0A8E6B3Q9_9BACT</name>
<accession>A0A8E6B3Q9</accession>
<dbReference type="KEGG" id="tsph:KIH39_21090"/>
<proteinExistence type="predicted"/>
<reference evidence="1" key="1">
    <citation type="submission" date="2021-05" db="EMBL/GenBank/DDBJ databases">
        <title>Complete genome sequence of the cellulolytic planctomycete Telmatocola sphagniphila SP2T and characterization of the first cellulase from planctomycetes.</title>
        <authorList>
            <person name="Rakitin A.L."/>
            <person name="Beletsky A.V."/>
            <person name="Naumoff D.G."/>
            <person name="Kulichevskaya I.S."/>
            <person name="Mardanov A.V."/>
            <person name="Ravin N.V."/>
            <person name="Dedysh S.N."/>
        </authorList>
    </citation>
    <scope>NUCLEOTIDE SEQUENCE</scope>
    <source>
        <strain evidence="1">SP2T</strain>
    </source>
</reference>
<evidence type="ECO:0000313" key="1">
    <source>
        <dbReference type="EMBL" id="QVL31317.1"/>
    </source>
</evidence>
<keyword evidence="2" id="KW-1185">Reference proteome</keyword>
<dbReference type="Proteomes" id="UP000676194">
    <property type="component" value="Chromosome"/>
</dbReference>
<protein>
    <submittedName>
        <fullName evidence="1">Uncharacterized protein</fullName>
    </submittedName>
</protein>